<evidence type="ECO:0000256" key="1">
    <source>
        <dbReference type="ARBA" id="ARBA00004275"/>
    </source>
</evidence>
<dbReference type="PANTHER" id="PTHR43684:SF1">
    <property type="entry name" value="ENOYL-COA DELTA ISOMERASE 2"/>
    <property type="match status" value="1"/>
</dbReference>
<dbReference type="OrthoDB" id="9777711at2"/>
<keyword evidence="6" id="KW-1185">Reference proteome</keyword>
<proteinExistence type="inferred from homology"/>
<dbReference type="InterPro" id="IPR014748">
    <property type="entry name" value="Enoyl-CoA_hydra_C"/>
</dbReference>
<dbReference type="Gene3D" id="1.10.12.10">
    <property type="entry name" value="Lyase 2-enoyl-coa Hydratase, Chain A, domain 2"/>
    <property type="match status" value="1"/>
</dbReference>
<accession>A0A1N6PYL1</accession>
<dbReference type="EMBL" id="FTMD01000002">
    <property type="protein sequence ID" value="SIQ09373.1"/>
    <property type="molecule type" value="Genomic_DNA"/>
</dbReference>
<dbReference type="STRING" id="34027.SAMN05421829_102256"/>
<dbReference type="InterPro" id="IPR001753">
    <property type="entry name" value="Enoyl-CoA_hydra/iso"/>
</dbReference>
<keyword evidence="4" id="KW-0413">Isomerase</keyword>
<dbReference type="InterPro" id="IPR051053">
    <property type="entry name" value="ECH/Chromodomain_protein"/>
</dbReference>
<organism evidence="5 6">
    <name type="scientific">Aromatoleum tolulyticum</name>
    <dbReference type="NCBI Taxonomy" id="34027"/>
    <lineage>
        <taxon>Bacteria</taxon>
        <taxon>Pseudomonadati</taxon>
        <taxon>Pseudomonadota</taxon>
        <taxon>Betaproteobacteria</taxon>
        <taxon>Rhodocyclales</taxon>
        <taxon>Rhodocyclaceae</taxon>
        <taxon>Aromatoleum</taxon>
    </lineage>
</organism>
<dbReference type="Gene3D" id="3.90.226.10">
    <property type="entry name" value="2-enoyl-CoA Hydratase, Chain A, domain 1"/>
    <property type="match status" value="1"/>
</dbReference>
<evidence type="ECO:0000313" key="5">
    <source>
        <dbReference type="EMBL" id="SIQ09373.1"/>
    </source>
</evidence>
<dbReference type="Pfam" id="PF00378">
    <property type="entry name" value="ECH_1"/>
    <property type="match status" value="1"/>
</dbReference>
<dbReference type="SUPFAM" id="SSF52096">
    <property type="entry name" value="ClpP/crotonase"/>
    <property type="match status" value="1"/>
</dbReference>
<dbReference type="GO" id="GO:0004165">
    <property type="term" value="F:delta(3)-delta(2)-enoyl-CoA isomerase activity"/>
    <property type="evidence" value="ECO:0007669"/>
    <property type="project" value="UniProtKB-ARBA"/>
</dbReference>
<reference evidence="6" key="1">
    <citation type="submission" date="2017-01" db="EMBL/GenBank/DDBJ databases">
        <authorList>
            <person name="Varghese N."/>
            <person name="Submissions S."/>
        </authorList>
    </citation>
    <scope>NUCLEOTIDE SEQUENCE [LARGE SCALE GENOMIC DNA]</scope>
    <source>
        <strain evidence="6">ATCC 51758</strain>
    </source>
</reference>
<sequence length="265" mass="27371">MGDKVIVEQHGAVLRIVLNQPEAMNAIGPEMASRFAGIAADAAADAAVRCVVVTGAGPHFMAGGDIRYFSELLALPAAERDAKLGALVSDVGRAVTSLRTMAKPVIGAVRGAAAGFGFSLMCACDVVIASDTVNCKLAYGQLGASPDGGGSYTLPRLLGVRRAMELALLDERIDAPRALELGLVSRVVADAELDAAALALAARLAAQPTAALGRTKQLFYGSFEKDLAGQIDAELQAFLAAAGSHDFSEAVTAFLGRRKPEFRGS</sequence>
<dbReference type="CDD" id="cd06558">
    <property type="entry name" value="crotonase-like"/>
    <property type="match status" value="1"/>
</dbReference>
<dbReference type="Proteomes" id="UP000186819">
    <property type="component" value="Unassembled WGS sequence"/>
</dbReference>
<protein>
    <submittedName>
        <fullName evidence="5">Enoyl-CoA hydratase</fullName>
    </submittedName>
</protein>
<evidence type="ECO:0000313" key="6">
    <source>
        <dbReference type="Proteomes" id="UP000186819"/>
    </source>
</evidence>
<comment type="similarity">
    <text evidence="2">Belongs to the enoyl-CoA hydratase/isomerase family.</text>
</comment>
<gene>
    <name evidence="5" type="ORF">SAMN05421829_102256</name>
</gene>
<dbReference type="InterPro" id="IPR029045">
    <property type="entry name" value="ClpP/crotonase-like_dom_sf"/>
</dbReference>
<name>A0A1N6PYL1_9RHOO</name>
<comment type="subcellular location">
    <subcellularLocation>
        <location evidence="1">Peroxisome</location>
    </subcellularLocation>
</comment>
<dbReference type="RefSeq" id="WP_076600766.1">
    <property type="nucleotide sequence ID" value="NZ_FTMD01000002.1"/>
</dbReference>
<evidence type="ECO:0000256" key="3">
    <source>
        <dbReference type="ARBA" id="ARBA00023140"/>
    </source>
</evidence>
<dbReference type="PANTHER" id="PTHR43684">
    <property type="match status" value="1"/>
</dbReference>
<dbReference type="AlphaFoldDB" id="A0A1N6PYL1"/>
<evidence type="ECO:0000256" key="2">
    <source>
        <dbReference type="ARBA" id="ARBA00005254"/>
    </source>
</evidence>
<keyword evidence="3" id="KW-0576">Peroxisome</keyword>
<evidence type="ECO:0000256" key="4">
    <source>
        <dbReference type="ARBA" id="ARBA00023235"/>
    </source>
</evidence>